<dbReference type="InterPro" id="IPR028325">
    <property type="entry name" value="VG_K_chnl"/>
</dbReference>
<dbReference type="GO" id="GO:0005251">
    <property type="term" value="F:delayed rectifier potassium channel activity"/>
    <property type="evidence" value="ECO:0007669"/>
    <property type="project" value="TreeGrafter"/>
</dbReference>
<keyword evidence="6" id="KW-0631">Potassium channel</keyword>
<feature type="transmembrane region" description="Helical" evidence="14">
    <location>
        <begin position="288"/>
        <end position="307"/>
    </location>
</feature>
<organism evidence="17 18">
    <name type="scientific">Clytia hemisphaerica</name>
    <dbReference type="NCBI Taxonomy" id="252671"/>
    <lineage>
        <taxon>Eukaryota</taxon>
        <taxon>Metazoa</taxon>
        <taxon>Cnidaria</taxon>
        <taxon>Hydrozoa</taxon>
        <taxon>Hydroidolina</taxon>
        <taxon>Leptothecata</taxon>
        <taxon>Obeliida</taxon>
        <taxon>Clytiidae</taxon>
        <taxon>Clytia</taxon>
    </lineage>
</organism>
<feature type="domain" description="Ion transport" evidence="15">
    <location>
        <begin position="224"/>
        <end position="454"/>
    </location>
</feature>
<feature type="domain" description="Potassium channel tetramerisation-type BTB" evidence="16">
    <location>
        <begin position="90"/>
        <end position="178"/>
    </location>
</feature>
<evidence type="ECO:0000256" key="1">
    <source>
        <dbReference type="ARBA" id="ARBA00004651"/>
    </source>
</evidence>
<feature type="region of interest" description="Disordered" evidence="13">
    <location>
        <begin position="28"/>
        <end position="87"/>
    </location>
</feature>
<dbReference type="FunFam" id="1.10.287.70:FF:000005">
    <property type="entry name" value="potassium voltage-gated channel subfamily G member 1"/>
    <property type="match status" value="1"/>
</dbReference>
<dbReference type="Gene3D" id="1.10.287.70">
    <property type="match status" value="1"/>
</dbReference>
<evidence type="ECO:0000256" key="11">
    <source>
        <dbReference type="ARBA" id="ARBA00023136"/>
    </source>
</evidence>
<comment type="subcellular location">
    <subcellularLocation>
        <location evidence="1">Cell membrane</location>
        <topology evidence="1">Multi-pass membrane protein</topology>
    </subcellularLocation>
</comment>
<dbReference type="Proteomes" id="UP000594262">
    <property type="component" value="Unplaced"/>
</dbReference>
<dbReference type="Gene3D" id="3.30.710.10">
    <property type="entry name" value="Potassium Channel Kv1.1, Chain A"/>
    <property type="match status" value="1"/>
</dbReference>
<dbReference type="InterPro" id="IPR011333">
    <property type="entry name" value="SKP1/BTB/POZ_sf"/>
</dbReference>
<dbReference type="GO" id="GO:0001508">
    <property type="term" value="P:action potential"/>
    <property type="evidence" value="ECO:0007669"/>
    <property type="project" value="TreeGrafter"/>
</dbReference>
<evidence type="ECO:0000256" key="9">
    <source>
        <dbReference type="ARBA" id="ARBA00022989"/>
    </source>
</evidence>
<evidence type="ECO:0000256" key="7">
    <source>
        <dbReference type="ARBA" id="ARBA00022882"/>
    </source>
</evidence>
<dbReference type="SUPFAM" id="SSF54695">
    <property type="entry name" value="POZ domain"/>
    <property type="match status" value="1"/>
</dbReference>
<feature type="transmembrane region" description="Helical" evidence="14">
    <location>
        <begin position="356"/>
        <end position="379"/>
    </location>
</feature>
<evidence type="ECO:0000259" key="15">
    <source>
        <dbReference type="Pfam" id="PF00520"/>
    </source>
</evidence>
<evidence type="ECO:0000256" key="14">
    <source>
        <dbReference type="SAM" id="Phobius"/>
    </source>
</evidence>
<keyword evidence="3" id="KW-1003">Cell membrane</keyword>
<dbReference type="PRINTS" id="PR00169">
    <property type="entry name" value="KCHANNEL"/>
</dbReference>
<keyword evidence="12" id="KW-0407">Ion channel</keyword>
<evidence type="ECO:0000256" key="12">
    <source>
        <dbReference type="ARBA" id="ARBA00023303"/>
    </source>
</evidence>
<dbReference type="Gene3D" id="1.20.120.350">
    <property type="entry name" value="Voltage-gated potassium channels. Chain C"/>
    <property type="match status" value="1"/>
</dbReference>
<evidence type="ECO:0000256" key="6">
    <source>
        <dbReference type="ARBA" id="ARBA00022826"/>
    </source>
</evidence>
<dbReference type="RefSeq" id="XP_066929742.1">
    <property type="nucleotide sequence ID" value="XM_067073641.1"/>
</dbReference>
<dbReference type="FunFam" id="1.20.120.350:FF:000091">
    <property type="entry name" value="Predicted protein"/>
    <property type="match status" value="1"/>
</dbReference>
<dbReference type="SUPFAM" id="SSF81324">
    <property type="entry name" value="Voltage-gated potassium channels"/>
    <property type="match status" value="1"/>
</dbReference>
<evidence type="ECO:0000256" key="5">
    <source>
        <dbReference type="ARBA" id="ARBA00022692"/>
    </source>
</evidence>
<feature type="transmembrane region" description="Helical" evidence="14">
    <location>
        <begin position="423"/>
        <end position="445"/>
    </location>
</feature>
<evidence type="ECO:0000256" key="10">
    <source>
        <dbReference type="ARBA" id="ARBA00023065"/>
    </source>
</evidence>
<evidence type="ECO:0000256" key="2">
    <source>
        <dbReference type="ARBA" id="ARBA00022448"/>
    </source>
</evidence>
<dbReference type="InterPro" id="IPR027359">
    <property type="entry name" value="Volt_channel_dom_sf"/>
</dbReference>
<accession>A0A7M5TVS7</accession>
<feature type="compositionally biased region" description="Basic and acidic residues" evidence="13">
    <location>
        <begin position="52"/>
        <end position="62"/>
    </location>
</feature>
<evidence type="ECO:0000259" key="16">
    <source>
        <dbReference type="Pfam" id="PF02214"/>
    </source>
</evidence>
<evidence type="ECO:0000256" key="4">
    <source>
        <dbReference type="ARBA" id="ARBA00022538"/>
    </source>
</evidence>
<proteinExistence type="predicted"/>
<dbReference type="AlphaFoldDB" id="A0A7M5TVS7"/>
<dbReference type="GO" id="GO:0008076">
    <property type="term" value="C:voltage-gated potassium channel complex"/>
    <property type="evidence" value="ECO:0007669"/>
    <property type="project" value="InterPro"/>
</dbReference>
<dbReference type="PANTHER" id="PTHR11537:SF113">
    <property type="entry name" value="POTASSIUM VOLTAGE-GATED CHANNEL PROTEIN SHAKER"/>
    <property type="match status" value="1"/>
</dbReference>
<dbReference type="Pfam" id="PF00520">
    <property type="entry name" value="Ion_trans"/>
    <property type="match status" value="1"/>
</dbReference>
<keyword evidence="2" id="KW-0813">Transport</keyword>
<dbReference type="GeneID" id="136817299"/>
<feature type="transmembrane region" description="Helical" evidence="14">
    <location>
        <begin position="261"/>
        <end position="282"/>
    </location>
</feature>
<dbReference type="EnsemblMetazoa" id="CLYHEMT002563.1">
    <property type="protein sequence ID" value="CLYHEMP002563.1"/>
    <property type="gene ID" value="CLYHEMG002563"/>
</dbReference>
<feature type="transmembrane region" description="Helical" evidence="14">
    <location>
        <begin position="391"/>
        <end position="411"/>
    </location>
</feature>
<protein>
    <submittedName>
        <fullName evidence="17">Uncharacterized protein</fullName>
    </submittedName>
</protein>
<dbReference type="OrthoDB" id="415460at2759"/>
<dbReference type="GO" id="GO:0051260">
    <property type="term" value="P:protein homooligomerization"/>
    <property type="evidence" value="ECO:0007669"/>
    <property type="project" value="InterPro"/>
</dbReference>
<evidence type="ECO:0000256" key="8">
    <source>
        <dbReference type="ARBA" id="ARBA00022958"/>
    </source>
</evidence>
<keyword evidence="7" id="KW-0851">Voltage-gated channel</keyword>
<evidence type="ECO:0000313" key="18">
    <source>
        <dbReference type="Proteomes" id="UP000594262"/>
    </source>
</evidence>
<evidence type="ECO:0000256" key="3">
    <source>
        <dbReference type="ARBA" id="ARBA00022475"/>
    </source>
</evidence>
<sequence length="539" mass="62814">MEITKFSVLWTEVDRNRAAQRPSLSMFIANDTSTPSTHVRRRGSVQSINSDTDSRGVYDQKQYKRRRRRTWERGETENSLKRNPNNAPRIRINVRGRKYETYIDTLDRFPDTLLGNKELRNQYYNERKEEIVLGRNYEVFEAVLFYYQSNGILARPAWVSEKDFEKELKFYQLQPSESEKLRKEKEAQKQAAKTLASERRPAYQKLIWNLMEHPRSSTPAFTCAILSIFTIIISVVVICLETMSSITDDPDKKRGYINRKVLFYLETTVMIWFTMEYLLRIISAPRTFKFILSPTGIIDLVVILPYYINIIIGEEIRSFNLAVFRIVRMFRVFRIFKLTRYSTGLKVLGRTILESFGQLVALFLCLFLSAILFSSCLFFIEHDSLDHNSEVFISIPDTFWYVIITMTSVGYGDVVPRTLIGRVVAAFCMVTGIIVLLCLPTPVFVTHFGRFYEDVISRPATEQEEDDELTDSEIWRNGEHNLMIPRWVNDDAWKEKIRTDVNQNLTLPGLNVYLSTSNLFLSRACSQEVLHSIHNSPSK</sequence>
<keyword evidence="4" id="KW-0633">Potassium transport</keyword>
<keyword evidence="11 14" id="KW-0472">Membrane</keyword>
<reference evidence="17" key="1">
    <citation type="submission" date="2021-01" db="UniProtKB">
        <authorList>
            <consortium name="EnsemblMetazoa"/>
        </authorList>
    </citation>
    <scope>IDENTIFICATION</scope>
</reference>
<keyword evidence="8" id="KW-0630">Potassium</keyword>
<evidence type="ECO:0000313" key="17">
    <source>
        <dbReference type="EnsemblMetazoa" id="CLYHEMP002563.1"/>
    </source>
</evidence>
<name>A0A7M5TVS7_9CNID</name>
<dbReference type="PANTHER" id="PTHR11537">
    <property type="entry name" value="VOLTAGE-GATED POTASSIUM CHANNEL"/>
    <property type="match status" value="1"/>
</dbReference>
<evidence type="ECO:0000256" key="13">
    <source>
        <dbReference type="SAM" id="MobiDB-lite"/>
    </source>
</evidence>
<feature type="compositionally biased region" description="Basic and acidic residues" evidence="13">
    <location>
        <begin position="71"/>
        <end position="80"/>
    </location>
</feature>
<feature type="transmembrane region" description="Helical" evidence="14">
    <location>
        <begin position="219"/>
        <end position="240"/>
    </location>
</feature>
<dbReference type="InterPro" id="IPR003131">
    <property type="entry name" value="T1-type_BTB"/>
</dbReference>
<keyword evidence="18" id="KW-1185">Reference proteome</keyword>
<keyword evidence="10" id="KW-0406">Ion transport</keyword>
<keyword evidence="9 14" id="KW-1133">Transmembrane helix</keyword>
<dbReference type="InterPro" id="IPR005821">
    <property type="entry name" value="Ion_trans_dom"/>
</dbReference>
<dbReference type="Pfam" id="PF02214">
    <property type="entry name" value="BTB_2"/>
    <property type="match status" value="1"/>
</dbReference>
<keyword evidence="5 14" id="KW-0812">Transmembrane</keyword>